<dbReference type="InterPro" id="IPR027417">
    <property type="entry name" value="P-loop_NTPase"/>
</dbReference>
<evidence type="ECO:0000256" key="1">
    <source>
        <dbReference type="ARBA" id="ARBA00004604"/>
    </source>
</evidence>
<dbReference type="GO" id="GO:0005730">
    <property type="term" value="C:nucleolus"/>
    <property type="evidence" value="ECO:0007669"/>
    <property type="project" value="UniProtKB-SubCell"/>
</dbReference>
<evidence type="ECO:0000259" key="10">
    <source>
        <dbReference type="Pfam" id="PF07728"/>
    </source>
</evidence>
<comment type="similarity">
    <text evidence="3">Belongs to the midasin family.</text>
</comment>
<dbReference type="GO" id="GO:0000027">
    <property type="term" value="P:ribosomal large subunit assembly"/>
    <property type="evidence" value="ECO:0007669"/>
    <property type="project" value="TreeGrafter"/>
</dbReference>
<dbReference type="SUPFAM" id="SSF52540">
    <property type="entry name" value="P-loop containing nucleoside triphosphate hydrolases"/>
    <property type="match status" value="3"/>
</dbReference>
<accession>A0A7J7IQ91</accession>
<dbReference type="Gene3D" id="3.40.50.300">
    <property type="entry name" value="P-loop containing nucleotide triphosphate hydrolases"/>
    <property type="match status" value="3"/>
</dbReference>
<evidence type="ECO:0000256" key="2">
    <source>
        <dbReference type="ARBA" id="ARBA00004642"/>
    </source>
</evidence>
<feature type="region of interest" description="Disordered" evidence="9">
    <location>
        <begin position="207"/>
        <end position="227"/>
    </location>
</feature>
<dbReference type="FunFam" id="3.40.50.300:FF:000142">
    <property type="entry name" value="Midasin"/>
    <property type="match status" value="1"/>
</dbReference>
<evidence type="ECO:0000313" key="12">
    <source>
        <dbReference type="Proteomes" id="UP000530660"/>
    </source>
</evidence>
<dbReference type="PANTHER" id="PTHR48103">
    <property type="entry name" value="MIDASIN-RELATED"/>
    <property type="match status" value="1"/>
</dbReference>
<dbReference type="GO" id="GO:0016887">
    <property type="term" value="F:ATP hydrolysis activity"/>
    <property type="evidence" value="ECO:0007669"/>
    <property type="project" value="InterPro"/>
</dbReference>
<comment type="caution">
    <text evidence="11">The sequence shown here is derived from an EMBL/GenBank/DDBJ whole genome shotgun (WGS) entry which is preliminary data.</text>
</comment>
<keyword evidence="6" id="KW-0067">ATP-binding</keyword>
<keyword evidence="5" id="KW-0547">Nucleotide-binding</keyword>
<evidence type="ECO:0000256" key="5">
    <source>
        <dbReference type="ARBA" id="ARBA00022741"/>
    </source>
</evidence>
<dbReference type="Proteomes" id="UP000530660">
    <property type="component" value="Unassembled WGS sequence"/>
</dbReference>
<feature type="domain" description="ATPase dynein-related AAA" evidence="10">
    <location>
        <begin position="708"/>
        <end position="887"/>
    </location>
</feature>
<feature type="region of interest" description="Disordered" evidence="9">
    <location>
        <begin position="1889"/>
        <end position="1921"/>
    </location>
</feature>
<evidence type="ECO:0000256" key="8">
    <source>
        <dbReference type="ARBA" id="ARBA00023242"/>
    </source>
</evidence>
<feature type="domain" description="ATPase dynein-related AAA" evidence="10">
    <location>
        <begin position="291"/>
        <end position="425"/>
    </location>
</feature>
<evidence type="ECO:0000256" key="3">
    <source>
        <dbReference type="ARBA" id="ARBA00007188"/>
    </source>
</evidence>
<evidence type="ECO:0000256" key="7">
    <source>
        <dbReference type="ARBA" id="ARBA00023186"/>
    </source>
</evidence>
<name>A0A7J7IQ91_9RHOD</name>
<dbReference type="OrthoDB" id="5186at2759"/>
<dbReference type="GO" id="GO:0030687">
    <property type="term" value="C:preribosome, large subunit precursor"/>
    <property type="evidence" value="ECO:0007669"/>
    <property type="project" value="TreeGrafter"/>
</dbReference>
<dbReference type="PANTHER" id="PTHR48103:SF2">
    <property type="entry name" value="MIDASIN"/>
    <property type="match status" value="1"/>
</dbReference>
<dbReference type="GO" id="GO:0005524">
    <property type="term" value="F:ATP binding"/>
    <property type="evidence" value="ECO:0007669"/>
    <property type="project" value="UniProtKB-KW"/>
</dbReference>
<organism evidence="11 12">
    <name type="scientific">Cyanidiococcus yangmingshanensis</name>
    <dbReference type="NCBI Taxonomy" id="2690220"/>
    <lineage>
        <taxon>Eukaryota</taxon>
        <taxon>Rhodophyta</taxon>
        <taxon>Bangiophyceae</taxon>
        <taxon>Cyanidiales</taxon>
        <taxon>Cyanidiaceae</taxon>
        <taxon>Cyanidiococcus</taxon>
    </lineage>
</organism>
<reference evidence="11 12" key="1">
    <citation type="journal article" date="2020" name="J. Phycol.">
        <title>Comparative genome analysis reveals Cyanidiococcus gen. nov., a new extremophilic red algal genus sister to Cyanidioschyzon (Cyanidioschyzonaceae, Rhodophyta).</title>
        <authorList>
            <person name="Liu S.-L."/>
            <person name="Chiang Y.-R."/>
            <person name="Yoon H.S."/>
            <person name="Fu H.-Y."/>
        </authorList>
    </citation>
    <scope>NUCLEOTIDE SEQUENCE [LARGE SCALE GENOMIC DNA]</scope>
    <source>
        <strain evidence="11 12">THAL066</strain>
    </source>
</reference>
<keyword evidence="8" id="KW-0539">Nucleus</keyword>
<dbReference type="InterPro" id="IPR011704">
    <property type="entry name" value="ATPase_dyneun-rel_AAA"/>
</dbReference>
<sequence>MDIVIRRQRTSLDVMCRARHRPLHPSHPLSGRMACSPWPCVEEPFYCSMKSTWSMTAVIERLNSVLEPSGQLVLSERGGDPLQVVQAAPSFRVFACMNPSGDFGKKELSTAIRNRFTEIWVPFEGSWSDLWPIASSLLAKEPPAIRRLWQEALAWLLEHQQRVPNMPAMSIRDLTGWIRVYRAACNRWRMAPGLALAQGIEAVWGRRHHHHHHQQQQQHQEKEETLRDMAPSGLDRATFLSRLGLDPQTDLDAAFFTETVPQTDRWCSTAPTVRKHLARLYRVLDADQRPILLEGPPGVGKTQLVIYLAQCQSVRLHRVNLSESTEMIDLVGTFVPHEGGFRFQKGPLYVAMEQGDWILVDELNLASQSVLEGLNAVLDHRRLLQVPELALSIQAAAQFRFFGTQNPAGTSAGRRPLPHSFLNRFWCIPCQAYDVADYEQVLQTLFPELDATACHCLTHWWPQQVRNATGRHANLRDVLRLATLWHAYPQTQVTDWARLLLPQALRLQPQERAQDLPRDEPQRPHLVGISECTERREQQQQQHCMSCWRPGVSFRGPAPVLVRDLNMPSFDAVVERELLEQGSLATMTVSNASGLYHQIGTMLGSSMTSLEYHGVYNASDEQQTRPRQHSNAFATPDAVPCRAAKDSTTSWALYWGPVRLPWRDVQGPTDRGLLAESFATPSSLPLFRPEQASYWTALAIGIAQRWPCLLVGPDAVGKASLVRAMAQLLGAPLAEILLSNQADLTELLGGYRQAMETDPILASTGTKSARCDQAPAARFVWQPSRLLQAIQQGHWVLLRHVEALSPALVDRLNPLLEEGVTHFSVPEAPLEQHDGTSEQECTTRTSGRSDANAIVVHPQFRIFLTVTTTTTTDSMGFAGVSEALQNRCLTLWIRPGVSSSGWTRPVLDGVATTSHAPGTDALASWVAPSTASGLVPDAQAIHPASNDHKQPGRQTWSRPARGHSCWPALRFFYDPLRVSIEEDLERLWQVSHWQDQGDHNDVERPSLVGHQSQPATDWQRHGDASRRYQARHLAIPWIRQQHREAAGLFLVLASSADLGARLALVGFEPASPIRDLLHRQTSAALASLSTQPWLDRLQSMDMETDAETATCLTLLVVYWRCLWPWAVPWPQLATKPTLTRETIVAMRLAALQHMAMNASVNNLPNDDTRAVNEDRYTNSTGRRWRSNAILVAAWQAIRAVAWPQALDPSSGRCLPQWMLPNAYTASASQALFQLLQPTQRRVPASWIEAAAEEVCRLTTPTSSSVTAAEMERASERTTAGTMHLVDDAAEDECSLETSTSSSWLIWLVLVNTARLLRASSQLEDAKTAIDSTRQQELAMGWSSLYTWLVHFAWPLPLVAAIKRVMKCFGIHGHASSAFVRGSALAQVALYWHQLLWSLLSVPSPASVMSSPNICRASFRSDGTPCGLSKSWATFLSGWCAWRCLGRTLRQRQGTFADARDRSGDFIRESLWSSMPSTIESTTDALLLETFVQLPCFEAFATSSTWMDAWFRFSDDGEPCLDPALVYAYLRDEALPWLHQLQQHDQCIQEQVLNGVFYRVPGTTDCGLVQRVDLTPEQLAELDAVSHWRACYRPSAPVLDEALRYLAEWRLGLARLEEAHSTTRPAWSPAQCEQAQQLAELASAFLPAGRFHQVHDVAGLFLLQLYQGYYARALQPLLRFEQERVLDAAVDWSTLWTPLALLWSPKQTDVVCRLCSPSSAALSSASTRAPQMMHLGMPRPRPVLVTYWNSLQSNSEDAEERLLSSAWALVLDALLQEHAGLGLGRRVIQHPLVQDAWQTLVDAVWPETLDPTTDPSDPEHLFGDSLSLLEQCLDPVRSLHETATTRMPLDDADEAHDTESALWIALELLESLSMPMPCAQQLMNWEMQDEPTTAPTGQGSAHVPVSGTCSSRKHSSSPLSVPVTASTSTWTNSRSASSGTALWQALPALVAQLLDKQPNRDAAHRIHDGIAVALLLVLAMRTSARRGTRRSGQEQDRRCSSSNNNNNRMACYRALLSAYVSVTSQLLELEPAAVWLSVLRQRDSMPYFWMAWQRPTGMGPAAQGTASPAGPLDEAEPVLHQLRAQVHQWALEEPEQAIWLHLDEQWDMCWARLGQGLRRGQAREAIEALLEQLLEPLAQHLFHRCAFGDSTERDNALFVSTLRRLGAVMASLRLRCFGLPSFRRARRWLRYHRRVAETLPIWVRMAKAVSFGDDGDVDRATQMPTARKQHEAMHLLVWTACGRLVEQLALGYVGPLAATVGAACRQRSLFRPELVSMGNHAASSGKLLWTLSESSFRRRCMQPWTASIMPGRSNEKCLVGRLRQPWQSHIDWERYRDTVQQGQRLERQHLRALAQQLDSQVQPLLYQYRQERLRRLDERPRFHETGFDKSSEACRTPKAIQYIAGLVQDLEAYAHALSVQLSQQVTLQSIERSQRQVLQLLRERGLRRSGYVEPLQLHWPQTALWLGRAPWRNLEPTRGALLDEALFNLLDALLVLDEQFWAETARQSSSSGMRSVASLRSILLGLLQDMADQRLYWSCWKANIDRNGAGTRYPWPSGTDDEEVTRAAAHRSSVAIHLDTNGASTSQIRTSMGTEETDKDNALGRALAATEELTVLLSCWPSTERLQSRLQALVERIDMLLAKGDLSGATAAASSLRSLLNSSLHQELGNVSLPQSDVLERLCHGAADLVQVMLETKTKEAECAPWASTGTSERSSGNASSAATNDLWTQFQSALEEAPDQTPRPLQTMLRWRPSTLSTSTDSHASCALDCSQLEAIVDVLALLHEQLLVLAQRLAQIATMLLTLLAKASVSDTATETNSE</sequence>
<evidence type="ECO:0000313" key="11">
    <source>
        <dbReference type="EMBL" id="KAF6004501.1"/>
    </source>
</evidence>
<dbReference type="CDD" id="cd00009">
    <property type="entry name" value="AAA"/>
    <property type="match status" value="1"/>
</dbReference>
<comment type="subcellular location">
    <subcellularLocation>
        <location evidence="1">Nucleus</location>
        <location evidence="1">Nucleolus</location>
    </subcellularLocation>
    <subcellularLocation>
        <location evidence="2">Nucleus</location>
        <location evidence="2">Nucleoplasm</location>
    </subcellularLocation>
</comment>
<proteinExistence type="inferred from homology"/>
<keyword evidence="7" id="KW-0143">Chaperone</keyword>
<gene>
    <name evidence="11" type="primary">MDN1_1</name>
    <name evidence="11" type="ORF">F1559_003316</name>
</gene>
<evidence type="ECO:0000256" key="9">
    <source>
        <dbReference type="SAM" id="MobiDB-lite"/>
    </source>
</evidence>
<feature type="compositionally biased region" description="Polar residues" evidence="9">
    <location>
        <begin position="1889"/>
        <end position="1898"/>
    </location>
</feature>
<protein>
    <recommendedName>
        <fullName evidence="4">Midasin</fullName>
    </recommendedName>
</protein>
<dbReference type="GO" id="GO:0005654">
    <property type="term" value="C:nucleoplasm"/>
    <property type="evidence" value="ECO:0007669"/>
    <property type="project" value="UniProtKB-SubCell"/>
</dbReference>
<dbReference type="GO" id="GO:0000055">
    <property type="term" value="P:ribosomal large subunit export from nucleus"/>
    <property type="evidence" value="ECO:0007669"/>
    <property type="project" value="TreeGrafter"/>
</dbReference>
<keyword evidence="12" id="KW-1185">Reference proteome</keyword>
<dbReference type="Pfam" id="PF07728">
    <property type="entry name" value="AAA_5"/>
    <property type="match status" value="2"/>
</dbReference>
<dbReference type="EMBL" id="VWRR01000003">
    <property type="protein sequence ID" value="KAF6004501.1"/>
    <property type="molecule type" value="Genomic_DNA"/>
</dbReference>
<evidence type="ECO:0000256" key="4">
    <source>
        <dbReference type="ARBA" id="ARBA00017143"/>
    </source>
</evidence>
<evidence type="ECO:0000256" key="6">
    <source>
        <dbReference type="ARBA" id="ARBA00022840"/>
    </source>
</evidence>